<reference evidence="8 9" key="1">
    <citation type="journal article" date="2016" name="Nat. Commun.">
        <title>Thousands of microbial genomes shed light on interconnected biogeochemical processes in an aquifer system.</title>
        <authorList>
            <person name="Anantharaman K."/>
            <person name="Brown C.T."/>
            <person name="Hug L.A."/>
            <person name="Sharon I."/>
            <person name="Castelle C.J."/>
            <person name="Probst A.J."/>
            <person name="Thomas B.C."/>
            <person name="Singh A."/>
            <person name="Wilkins M.J."/>
            <person name="Karaoz U."/>
            <person name="Brodie E.L."/>
            <person name="Williams K.H."/>
            <person name="Hubbard S.S."/>
            <person name="Banfield J.F."/>
        </authorList>
    </citation>
    <scope>NUCLEOTIDE SEQUENCE [LARGE SCALE GENOMIC DNA]</scope>
</reference>
<dbReference type="GO" id="GO:0006412">
    <property type="term" value="P:translation"/>
    <property type="evidence" value="ECO:0007669"/>
    <property type="project" value="InterPro"/>
</dbReference>
<evidence type="ECO:0000256" key="6">
    <source>
        <dbReference type="RuleBase" id="RU000661"/>
    </source>
</evidence>
<evidence type="ECO:0000313" key="8">
    <source>
        <dbReference type="EMBL" id="OGM24182.1"/>
    </source>
</evidence>
<accession>A0A1F7YA71</accession>
<name>A0A1F7YA71_9BACT</name>
<comment type="similarity">
    <text evidence="1 5">Belongs to the bacterial ribosomal protein bL17 family.</text>
</comment>
<dbReference type="SUPFAM" id="SSF64263">
    <property type="entry name" value="Prokaryotic ribosomal protein L17"/>
    <property type="match status" value="1"/>
</dbReference>
<evidence type="ECO:0000313" key="9">
    <source>
        <dbReference type="Proteomes" id="UP000178851"/>
    </source>
</evidence>
<protein>
    <recommendedName>
        <fullName evidence="4 6">50S ribosomal protein L17</fullName>
    </recommendedName>
</protein>
<comment type="caution">
    <text evidence="8">The sequence shown here is derived from an EMBL/GenBank/DDBJ whole genome shotgun (WGS) entry which is preliminary data.</text>
</comment>
<keyword evidence="2 5" id="KW-0689">Ribosomal protein</keyword>
<dbReference type="NCBIfam" id="TIGR00059">
    <property type="entry name" value="L17"/>
    <property type="match status" value="1"/>
</dbReference>
<feature type="compositionally biased region" description="Polar residues" evidence="7">
    <location>
        <begin position="146"/>
        <end position="155"/>
    </location>
</feature>
<dbReference type="GO" id="GO:0022625">
    <property type="term" value="C:cytosolic large ribosomal subunit"/>
    <property type="evidence" value="ECO:0007669"/>
    <property type="project" value="TreeGrafter"/>
</dbReference>
<proteinExistence type="inferred from homology"/>
<dbReference type="Gene3D" id="3.90.1030.10">
    <property type="entry name" value="Ribosomal protein L17"/>
    <property type="match status" value="1"/>
</dbReference>
<evidence type="ECO:0000256" key="2">
    <source>
        <dbReference type="ARBA" id="ARBA00022980"/>
    </source>
</evidence>
<organism evidence="8 9">
    <name type="scientific">Candidatus Woesebacteria bacterium RIFCSPHIGHO2_01_FULL_39_28</name>
    <dbReference type="NCBI Taxonomy" id="1802496"/>
    <lineage>
        <taxon>Bacteria</taxon>
        <taxon>Candidatus Woeseibacteriota</taxon>
    </lineage>
</organism>
<evidence type="ECO:0000256" key="7">
    <source>
        <dbReference type="SAM" id="MobiDB-lite"/>
    </source>
</evidence>
<feature type="region of interest" description="Disordered" evidence="7">
    <location>
        <begin position="122"/>
        <end position="155"/>
    </location>
</feature>
<dbReference type="EMBL" id="MGGI01000033">
    <property type="protein sequence ID" value="OGM24182.1"/>
    <property type="molecule type" value="Genomic_DNA"/>
</dbReference>
<dbReference type="AlphaFoldDB" id="A0A1F7YA71"/>
<dbReference type="PANTHER" id="PTHR14413">
    <property type="entry name" value="RIBOSOMAL PROTEIN L17"/>
    <property type="match status" value="1"/>
</dbReference>
<dbReference type="GO" id="GO:0003735">
    <property type="term" value="F:structural constituent of ribosome"/>
    <property type="evidence" value="ECO:0007669"/>
    <property type="project" value="InterPro"/>
</dbReference>
<evidence type="ECO:0000256" key="4">
    <source>
        <dbReference type="ARBA" id="ARBA00035494"/>
    </source>
</evidence>
<dbReference type="Proteomes" id="UP000178851">
    <property type="component" value="Unassembled WGS sequence"/>
</dbReference>
<dbReference type="Pfam" id="PF01196">
    <property type="entry name" value="Ribosomal_L17"/>
    <property type="match status" value="1"/>
</dbReference>
<sequence>MLKMVFGRKFSRDRDSRAALFRSLIRGLVINGKIVTTKAKAKAVQGEIDKILTTVRKNSVNSRRQVLAKLANDREVTQKLFTEYHLASQKRSSGFTRIVNLPVRRGDSAPMVRLEFVDPPEIKKSTKSARPAKSTAQKLAKFVKNENVSAQNKRG</sequence>
<evidence type="ECO:0000256" key="1">
    <source>
        <dbReference type="ARBA" id="ARBA00008777"/>
    </source>
</evidence>
<dbReference type="InterPro" id="IPR000456">
    <property type="entry name" value="Ribosomal_bL17"/>
</dbReference>
<dbReference type="InterPro" id="IPR036373">
    <property type="entry name" value="Ribosomal_bL17_sf"/>
</dbReference>
<evidence type="ECO:0000256" key="3">
    <source>
        <dbReference type="ARBA" id="ARBA00023274"/>
    </source>
</evidence>
<evidence type="ECO:0000256" key="5">
    <source>
        <dbReference type="RuleBase" id="RU000660"/>
    </source>
</evidence>
<keyword evidence="3 5" id="KW-0687">Ribonucleoprotein</keyword>
<gene>
    <name evidence="8" type="ORF">A2627_04800</name>
</gene>
<dbReference type="PANTHER" id="PTHR14413:SF16">
    <property type="entry name" value="LARGE RIBOSOMAL SUBUNIT PROTEIN BL17M"/>
    <property type="match status" value="1"/>
</dbReference>